<evidence type="ECO:0000256" key="1">
    <source>
        <dbReference type="ARBA" id="ARBA00023152"/>
    </source>
</evidence>
<reference evidence="3 4" key="1">
    <citation type="submission" date="2011-12" db="EMBL/GenBank/DDBJ databases">
        <title>Complete sequence of Mycobacterium rhodesiae NBB3.</title>
        <authorList>
            <consortium name="US DOE Joint Genome Institute"/>
            <person name="Lucas S."/>
            <person name="Han J."/>
            <person name="Lapidus A."/>
            <person name="Cheng J.-F."/>
            <person name="Goodwin L."/>
            <person name="Pitluck S."/>
            <person name="Peters L."/>
            <person name="Mikhailova N."/>
            <person name="Gu W."/>
            <person name="Detter J.C."/>
            <person name="Han C."/>
            <person name="Tapia R."/>
            <person name="Land M."/>
            <person name="Hauser L."/>
            <person name="Kyrpides N."/>
            <person name="Ivanova N."/>
            <person name="Pagani I."/>
            <person name="Mattes T."/>
            <person name="Holmes A."/>
            <person name="Rutledge P."/>
            <person name="Paulsen I."/>
            <person name="Coleman N."/>
            <person name="Woyke T."/>
        </authorList>
    </citation>
    <scope>NUCLEOTIDE SEQUENCE [LARGE SCALE GENOMIC DNA]</scope>
    <source>
        <strain evidence="3 4">NBB3</strain>
    </source>
</reference>
<dbReference type="STRING" id="710685.MycrhN_1921"/>
<dbReference type="PATRIC" id="fig|710685.3.peg.1931"/>
<dbReference type="Gene3D" id="3.40.50.1240">
    <property type="entry name" value="Phosphoglycerate mutase-like"/>
    <property type="match status" value="1"/>
</dbReference>
<dbReference type="Pfam" id="PF00300">
    <property type="entry name" value="His_Phos_1"/>
    <property type="match status" value="1"/>
</dbReference>
<dbReference type="InterPro" id="IPR050275">
    <property type="entry name" value="PGM_Phosphatase"/>
</dbReference>
<dbReference type="GO" id="GO:0016791">
    <property type="term" value="F:phosphatase activity"/>
    <property type="evidence" value="ECO:0007669"/>
    <property type="project" value="TreeGrafter"/>
</dbReference>
<dbReference type="eggNOG" id="COG0406">
    <property type="taxonomic scope" value="Bacteria"/>
</dbReference>
<evidence type="ECO:0000313" key="3">
    <source>
        <dbReference type="EMBL" id="AEV72528.1"/>
    </source>
</evidence>
<dbReference type="Proteomes" id="UP000005442">
    <property type="component" value="Chromosome"/>
</dbReference>
<dbReference type="CDD" id="cd07067">
    <property type="entry name" value="HP_PGM_like"/>
    <property type="match status" value="1"/>
</dbReference>
<accession>G8RNJ8</accession>
<protein>
    <submittedName>
        <fullName evidence="3">Fructose-2,6-bisphosphatase</fullName>
    </submittedName>
</protein>
<dbReference type="InterPro" id="IPR029033">
    <property type="entry name" value="His_PPase_superfam"/>
</dbReference>
<dbReference type="KEGG" id="mrh:MycrhN_1921"/>
<dbReference type="PANTHER" id="PTHR48100:SF1">
    <property type="entry name" value="HISTIDINE PHOSPHATASE FAMILY PROTEIN-RELATED"/>
    <property type="match status" value="1"/>
</dbReference>
<keyword evidence="2" id="KW-0413">Isomerase</keyword>
<sequence>MADGRGRTDATAEGDPVSGRLVLVRHGQSHGNVERRLDTRPPGAELTDLGREQARTFARGLAYRPGLIAHSMAVRASQTAREIADELRVDTHQLDGIHEVQVGRLENRSDDAAIEEFNTIYQRWHEGDVDLPLPDGETARQVLARYLPVVTGLRMRYLDDDSFTGDVVMVSHGAAIRLASAVLAGVDGSFALDHHLGNAEAVVLAPITDGRWSCVQWGAKLPPFYPEAGVHPVQDALQSADPMG</sequence>
<dbReference type="InterPro" id="IPR013078">
    <property type="entry name" value="His_Pase_superF_clade-1"/>
</dbReference>
<dbReference type="HOGENOM" id="CLU_033323_9_5_11"/>
<dbReference type="PANTHER" id="PTHR48100">
    <property type="entry name" value="BROAD-SPECIFICITY PHOSPHATASE YOR283W-RELATED"/>
    <property type="match status" value="1"/>
</dbReference>
<keyword evidence="4" id="KW-1185">Reference proteome</keyword>
<dbReference type="AlphaFoldDB" id="G8RNJ8"/>
<proteinExistence type="predicted"/>
<dbReference type="SUPFAM" id="SSF53254">
    <property type="entry name" value="Phosphoglycerate mutase-like"/>
    <property type="match status" value="1"/>
</dbReference>
<dbReference type="InterPro" id="IPR001345">
    <property type="entry name" value="PG/BPGM_mutase_AS"/>
</dbReference>
<evidence type="ECO:0000256" key="2">
    <source>
        <dbReference type="ARBA" id="ARBA00023235"/>
    </source>
</evidence>
<dbReference type="SMART" id="SM00855">
    <property type="entry name" value="PGAM"/>
    <property type="match status" value="1"/>
</dbReference>
<evidence type="ECO:0000313" key="4">
    <source>
        <dbReference type="Proteomes" id="UP000005442"/>
    </source>
</evidence>
<gene>
    <name evidence="3" type="ordered locus">MycrhN_1921</name>
</gene>
<organism evidence="3 4">
    <name type="scientific">Mycolicibacterium rhodesiae (strain NBB3)</name>
    <name type="common">Mycobacterium rhodesiae</name>
    <dbReference type="NCBI Taxonomy" id="710685"/>
    <lineage>
        <taxon>Bacteria</taxon>
        <taxon>Bacillati</taxon>
        <taxon>Actinomycetota</taxon>
        <taxon>Actinomycetes</taxon>
        <taxon>Mycobacteriales</taxon>
        <taxon>Mycobacteriaceae</taxon>
        <taxon>Mycolicibacterium</taxon>
    </lineage>
</organism>
<dbReference type="EMBL" id="CP003169">
    <property type="protein sequence ID" value="AEV72528.1"/>
    <property type="molecule type" value="Genomic_DNA"/>
</dbReference>
<name>G8RNJ8_MYCRN</name>
<keyword evidence="1" id="KW-0324">Glycolysis</keyword>
<dbReference type="PROSITE" id="PS00175">
    <property type="entry name" value="PG_MUTASE"/>
    <property type="match status" value="1"/>
</dbReference>
<dbReference type="GO" id="GO:0005737">
    <property type="term" value="C:cytoplasm"/>
    <property type="evidence" value="ECO:0007669"/>
    <property type="project" value="TreeGrafter"/>
</dbReference>